<organism evidence="1 2">
    <name type="scientific">Laccaria amethystina LaAM-08-1</name>
    <dbReference type="NCBI Taxonomy" id="1095629"/>
    <lineage>
        <taxon>Eukaryota</taxon>
        <taxon>Fungi</taxon>
        <taxon>Dikarya</taxon>
        <taxon>Basidiomycota</taxon>
        <taxon>Agaricomycotina</taxon>
        <taxon>Agaricomycetes</taxon>
        <taxon>Agaricomycetidae</taxon>
        <taxon>Agaricales</taxon>
        <taxon>Agaricineae</taxon>
        <taxon>Hydnangiaceae</taxon>
        <taxon>Laccaria</taxon>
    </lineage>
</organism>
<dbReference type="Proteomes" id="UP000054477">
    <property type="component" value="Unassembled WGS sequence"/>
</dbReference>
<reference evidence="1 2" key="1">
    <citation type="submission" date="2014-04" db="EMBL/GenBank/DDBJ databases">
        <authorList>
            <consortium name="DOE Joint Genome Institute"/>
            <person name="Kuo A."/>
            <person name="Kohler A."/>
            <person name="Nagy L.G."/>
            <person name="Floudas D."/>
            <person name="Copeland A."/>
            <person name="Barry K.W."/>
            <person name="Cichocki N."/>
            <person name="Veneault-Fourrey C."/>
            <person name="LaButti K."/>
            <person name="Lindquist E.A."/>
            <person name="Lipzen A."/>
            <person name="Lundell T."/>
            <person name="Morin E."/>
            <person name="Murat C."/>
            <person name="Sun H."/>
            <person name="Tunlid A."/>
            <person name="Henrissat B."/>
            <person name="Grigoriev I.V."/>
            <person name="Hibbett D.S."/>
            <person name="Martin F."/>
            <person name="Nordberg H.P."/>
            <person name="Cantor M.N."/>
            <person name="Hua S.X."/>
        </authorList>
    </citation>
    <scope>NUCLEOTIDE SEQUENCE [LARGE SCALE GENOMIC DNA]</scope>
    <source>
        <strain evidence="1 2">LaAM-08-1</strain>
    </source>
</reference>
<name>A0A0C9WRX0_9AGAR</name>
<evidence type="ECO:0000313" key="2">
    <source>
        <dbReference type="Proteomes" id="UP000054477"/>
    </source>
</evidence>
<evidence type="ECO:0000313" key="1">
    <source>
        <dbReference type="EMBL" id="KIJ90693.1"/>
    </source>
</evidence>
<proteinExistence type="predicted"/>
<reference evidence="2" key="2">
    <citation type="submission" date="2015-01" db="EMBL/GenBank/DDBJ databases">
        <title>Evolutionary Origins and Diversification of the Mycorrhizal Mutualists.</title>
        <authorList>
            <consortium name="DOE Joint Genome Institute"/>
            <consortium name="Mycorrhizal Genomics Consortium"/>
            <person name="Kohler A."/>
            <person name="Kuo A."/>
            <person name="Nagy L.G."/>
            <person name="Floudas D."/>
            <person name="Copeland A."/>
            <person name="Barry K.W."/>
            <person name="Cichocki N."/>
            <person name="Veneault-Fourrey C."/>
            <person name="LaButti K."/>
            <person name="Lindquist E.A."/>
            <person name="Lipzen A."/>
            <person name="Lundell T."/>
            <person name="Morin E."/>
            <person name="Murat C."/>
            <person name="Riley R."/>
            <person name="Ohm R."/>
            <person name="Sun H."/>
            <person name="Tunlid A."/>
            <person name="Henrissat B."/>
            <person name="Grigoriev I.V."/>
            <person name="Hibbett D.S."/>
            <person name="Martin F."/>
        </authorList>
    </citation>
    <scope>NUCLEOTIDE SEQUENCE [LARGE SCALE GENOMIC DNA]</scope>
    <source>
        <strain evidence="2">LaAM-08-1</strain>
    </source>
</reference>
<dbReference type="EMBL" id="KN839128">
    <property type="protein sequence ID" value="KIJ90693.1"/>
    <property type="molecule type" value="Genomic_DNA"/>
</dbReference>
<keyword evidence="2" id="KW-1185">Reference proteome</keyword>
<gene>
    <name evidence="1" type="ORF">K443DRAFT_126441</name>
</gene>
<sequence length="277" mass="30820">MYLTGENHGVEEVTLCYGYVKGPNDFGFHIAAGDPPRVRVPIWSFHCDEFDQLMDAWEEIIPKPSVLKKSGTAIPCFETRNLFVGASGITESEGMAINEEAAKGDQSGVVINFESETTPAAENDPQLNETRMETGGGILQSRLYITLGECSESTYPPLPPNPGAPHVTTEDSGQFSVSAHGVVQSPSQAATDLNQNAERCLQHLLLVTRWAKYPRCRQHYQTLLNEEDKMVLKQEARANPIAEFLFGRQGFCGQNFSNFFDFFGFHCVLWKKVSFKT</sequence>
<dbReference type="AlphaFoldDB" id="A0A0C9WRX0"/>
<accession>A0A0C9WRX0</accession>
<dbReference type="HOGENOM" id="CLU_1004976_0_0_1"/>
<protein>
    <submittedName>
        <fullName evidence="1">Uncharacterized protein</fullName>
    </submittedName>
</protein>